<gene>
    <name evidence="6" type="ORF">J40TS1_31900</name>
</gene>
<protein>
    <submittedName>
        <fullName evidence="6">ABC transporter ATP-binding protein</fullName>
    </submittedName>
</protein>
<organism evidence="6 7">
    <name type="scientific">Paenibacillus montaniterrae</name>
    <dbReference type="NCBI Taxonomy" id="429341"/>
    <lineage>
        <taxon>Bacteria</taxon>
        <taxon>Bacillati</taxon>
        <taxon>Bacillota</taxon>
        <taxon>Bacilli</taxon>
        <taxon>Bacillales</taxon>
        <taxon>Paenibacillaceae</taxon>
        <taxon>Paenibacillus</taxon>
    </lineage>
</organism>
<dbReference type="InterPro" id="IPR017871">
    <property type="entry name" value="ABC_transporter-like_CS"/>
</dbReference>
<evidence type="ECO:0000256" key="2">
    <source>
        <dbReference type="ARBA" id="ARBA00022448"/>
    </source>
</evidence>
<dbReference type="PANTHER" id="PTHR43335">
    <property type="entry name" value="ABC TRANSPORTER, ATP-BINDING PROTEIN"/>
    <property type="match status" value="1"/>
</dbReference>
<dbReference type="EMBL" id="BOSE01000006">
    <property type="protein sequence ID" value="GIP17548.1"/>
    <property type="molecule type" value="Genomic_DNA"/>
</dbReference>
<comment type="similarity">
    <text evidence="1">Belongs to the ABC transporter superfamily.</text>
</comment>
<proteinExistence type="inferred from homology"/>
<accession>A0A919YPA1</accession>
<keyword evidence="3" id="KW-0547">Nucleotide-binding</keyword>
<dbReference type="SUPFAM" id="SSF52540">
    <property type="entry name" value="P-loop containing nucleoside triphosphate hydrolases"/>
    <property type="match status" value="1"/>
</dbReference>
<sequence>MNQPLTLQIEHLNQFYGARQVLFDIDLHIQQGMFGLLGRNGAGKTTLMKTLVTLLPVRKGEVRIDGVLIKQVNKIREMVGYLPQEFTMYGSMTVKGAMEYLALLSELPHATIKRRVPELLDKVNLVEHQHKKVKALSGGMKRRLGIAQALLHDPKLLIVDEPTAGLDPEERVRFRNLLSELAEERIVILSTHIVGDIEATCEHIAIMHEGRLLFTGTVQQLLQAAAGKVYTVTVSRDQVQLWKQGYTVTGMMMQGNSCELRLLSDAPINEAASIVEPNIEDAYMWQLGLHQGG</sequence>
<dbReference type="Pfam" id="PF00005">
    <property type="entry name" value="ABC_tran"/>
    <property type="match status" value="1"/>
</dbReference>
<keyword evidence="4 6" id="KW-0067">ATP-binding</keyword>
<evidence type="ECO:0000256" key="3">
    <source>
        <dbReference type="ARBA" id="ARBA00022741"/>
    </source>
</evidence>
<evidence type="ECO:0000313" key="6">
    <source>
        <dbReference type="EMBL" id="GIP17548.1"/>
    </source>
</evidence>
<keyword evidence="2" id="KW-0813">Transport</keyword>
<dbReference type="Proteomes" id="UP000683139">
    <property type="component" value="Unassembled WGS sequence"/>
</dbReference>
<dbReference type="GO" id="GO:0005524">
    <property type="term" value="F:ATP binding"/>
    <property type="evidence" value="ECO:0007669"/>
    <property type="project" value="UniProtKB-KW"/>
</dbReference>
<dbReference type="PROSITE" id="PS50893">
    <property type="entry name" value="ABC_TRANSPORTER_2"/>
    <property type="match status" value="1"/>
</dbReference>
<dbReference type="InterPro" id="IPR027417">
    <property type="entry name" value="P-loop_NTPase"/>
</dbReference>
<dbReference type="CDD" id="cd03264">
    <property type="entry name" value="ABC_drug_resistance_like"/>
    <property type="match status" value="1"/>
</dbReference>
<dbReference type="PROSITE" id="PS00211">
    <property type="entry name" value="ABC_TRANSPORTER_1"/>
    <property type="match status" value="1"/>
</dbReference>
<comment type="caution">
    <text evidence="6">The sequence shown here is derived from an EMBL/GenBank/DDBJ whole genome shotgun (WGS) entry which is preliminary data.</text>
</comment>
<evidence type="ECO:0000256" key="4">
    <source>
        <dbReference type="ARBA" id="ARBA00022840"/>
    </source>
</evidence>
<dbReference type="AlphaFoldDB" id="A0A919YPA1"/>
<dbReference type="SMART" id="SM00382">
    <property type="entry name" value="AAA"/>
    <property type="match status" value="1"/>
</dbReference>
<name>A0A919YPA1_9BACL</name>
<keyword evidence="7" id="KW-1185">Reference proteome</keyword>
<dbReference type="Gene3D" id="3.40.50.300">
    <property type="entry name" value="P-loop containing nucleotide triphosphate hydrolases"/>
    <property type="match status" value="1"/>
</dbReference>
<dbReference type="InterPro" id="IPR003439">
    <property type="entry name" value="ABC_transporter-like_ATP-bd"/>
</dbReference>
<evidence type="ECO:0000256" key="1">
    <source>
        <dbReference type="ARBA" id="ARBA00005417"/>
    </source>
</evidence>
<reference evidence="6" key="1">
    <citation type="submission" date="2021-03" db="EMBL/GenBank/DDBJ databases">
        <title>Antimicrobial resistance genes in bacteria isolated from Japanese honey, and their potential for conferring macrolide and lincosamide resistance in the American foulbrood pathogen Paenibacillus larvae.</title>
        <authorList>
            <person name="Okamoto M."/>
            <person name="Kumagai M."/>
            <person name="Kanamori H."/>
            <person name="Takamatsu D."/>
        </authorList>
    </citation>
    <scope>NUCLEOTIDE SEQUENCE</scope>
    <source>
        <strain evidence="6">J40TS1</strain>
    </source>
</reference>
<dbReference type="PANTHER" id="PTHR43335:SF2">
    <property type="entry name" value="ABC TRANSPORTER, ATP-BINDING PROTEIN"/>
    <property type="match status" value="1"/>
</dbReference>
<evidence type="ECO:0000313" key="7">
    <source>
        <dbReference type="Proteomes" id="UP000683139"/>
    </source>
</evidence>
<feature type="domain" description="ABC transporter" evidence="5">
    <location>
        <begin position="7"/>
        <end position="234"/>
    </location>
</feature>
<dbReference type="GO" id="GO:0016887">
    <property type="term" value="F:ATP hydrolysis activity"/>
    <property type="evidence" value="ECO:0007669"/>
    <property type="project" value="InterPro"/>
</dbReference>
<dbReference type="InterPro" id="IPR003593">
    <property type="entry name" value="AAA+_ATPase"/>
</dbReference>
<evidence type="ECO:0000259" key="5">
    <source>
        <dbReference type="PROSITE" id="PS50893"/>
    </source>
</evidence>
<dbReference type="RefSeq" id="WP_213516992.1">
    <property type="nucleotide sequence ID" value="NZ_BOSE01000006.1"/>
</dbReference>